<proteinExistence type="inferred from homology"/>
<keyword evidence="13" id="KW-1185">Reference proteome</keyword>
<sequence length="692" mass="76666">MGFSLILCSSMDTGGSVVSMRAEEQPFHVRYRMEVSCLELALEGERLCKAGDYRAGVSFFEAAIQVGTEDLQVLSAIYSQLGNAYFHLHDYAKALEFHRHDLTLTRTIGDLLGEAKASGNLGNTLKVLGRFDEAVVCCQRHLDIARDINDKVGQARALYNFGNVYHAKGKSICWSGAEPGDFPEEVMTALRKAAEYYEANLAIVKELGDRAAQGRTCGNLGNTHYLLGNFGKAVASHEQRLLIAKEFGDRSAERRAYCNLGNAYIFLGEFEVAAEHYKRTLQLARQLKDRAVEAQACYSLGNTYTLLQDYERAIDYHLKHLIIAQDLNDRIGEGRACWSLGNAHTALGNHDQAMHFAEKHLDICKEVREKTQNKIRGFPTRAVQKPKYLKGPSRVLLLIGFGLFQTGDRSGELTARMNVSDLQTVLGARPRMSRRHSMENLELMTLSPDKMNGQKWNSDILTKQSKPSFTKSSSKLFFVSRLRGKKFKSGSSSKVLQDTSNTLDTSQTAAQGSQKRLSPDMLGDEGFFDLLSRFQSNRMDDQRCSIQDRGSRLSLNSGPDSPPRTIRKSVSESVNMSGTLGRRLEESSAAGGSLPGLRLNQSSNQAVLSHLIANADNAEPDDDFFDMLVKCQGSRLDDQRCAPPPPPVRGPTVPDEDFFSLIMRSQAKRMDEQRVTLPSAASSAARSTSSLN</sequence>
<evidence type="ECO:0000256" key="4">
    <source>
        <dbReference type="ARBA" id="ARBA00022475"/>
    </source>
</evidence>
<dbReference type="Proteomes" id="UP000677803">
    <property type="component" value="Unassembled WGS sequence"/>
</dbReference>
<evidence type="ECO:0000256" key="1">
    <source>
        <dbReference type="ARBA" id="ARBA00004236"/>
    </source>
</evidence>
<feature type="region of interest" description="Disordered" evidence="11">
    <location>
        <begin position="669"/>
        <end position="692"/>
    </location>
</feature>
<dbReference type="PROSITE" id="PS50005">
    <property type="entry name" value="TPR"/>
    <property type="match status" value="2"/>
</dbReference>
<comment type="caution">
    <text evidence="12">The sequence shown here is derived from an EMBL/GenBank/DDBJ whole genome shotgun (WGS) entry which is preliminary data.</text>
</comment>
<keyword evidence="8 10" id="KW-0802">TPR repeat</keyword>
<keyword evidence="5" id="KW-0963">Cytoplasm</keyword>
<evidence type="ECO:0000256" key="11">
    <source>
        <dbReference type="SAM" id="MobiDB-lite"/>
    </source>
</evidence>
<feature type="repeat" description="TPR" evidence="10">
    <location>
        <begin position="254"/>
        <end position="287"/>
    </location>
</feature>
<gene>
    <name evidence="12" type="ORF">MMEN_LOCUS7848</name>
</gene>
<dbReference type="GO" id="GO:0005938">
    <property type="term" value="C:cell cortex"/>
    <property type="evidence" value="ECO:0007669"/>
    <property type="project" value="TreeGrafter"/>
</dbReference>
<dbReference type="GO" id="GO:0005092">
    <property type="term" value="F:GDP-dissociation inhibitor activity"/>
    <property type="evidence" value="ECO:0007669"/>
    <property type="project" value="TreeGrafter"/>
</dbReference>
<dbReference type="SMART" id="SM00390">
    <property type="entry name" value="GoLoco"/>
    <property type="match status" value="3"/>
</dbReference>
<dbReference type="SMART" id="SM00028">
    <property type="entry name" value="TPR"/>
    <property type="match status" value="6"/>
</dbReference>
<dbReference type="GO" id="GO:0005886">
    <property type="term" value="C:plasma membrane"/>
    <property type="evidence" value="ECO:0007669"/>
    <property type="project" value="UniProtKB-SubCell"/>
</dbReference>
<dbReference type="Pfam" id="PF02188">
    <property type="entry name" value="GoLoco"/>
    <property type="match status" value="3"/>
</dbReference>
<dbReference type="EMBL" id="CAJRST010007779">
    <property type="protein sequence ID" value="CAG5896784.1"/>
    <property type="molecule type" value="Genomic_DNA"/>
</dbReference>
<dbReference type="Pfam" id="PF13176">
    <property type="entry name" value="TPR_7"/>
    <property type="match status" value="2"/>
</dbReference>
<evidence type="ECO:0000313" key="13">
    <source>
        <dbReference type="Proteomes" id="UP000677803"/>
    </source>
</evidence>
<evidence type="ECO:0000313" key="12">
    <source>
        <dbReference type="EMBL" id="CAG5896784.1"/>
    </source>
</evidence>
<evidence type="ECO:0000256" key="6">
    <source>
        <dbReference type="ARBA" id="ARBA00022553"/>
    </source>
</evidence>
<dbReference type="InterPro" id="IPR052386">
    <property type="entry name" value="GPSM"/>
</dbReference>
<keyword evidence="9" id="KW-0472">Membrane</keyword>
<dbReference type="InterPro" id="IPR003109">
    <property type="entry name" value="GoLoco_motif"/>
</dbReference>
<dbReference type="GO" id="GO:0000132">
    <property type="term" value="P:establishment of mitotic spindle orientation"/>
    <property type="evidence" value="ECO:0007669"/>
    <property type="project" value="TreeGrafter"/>
</dbReference>
<comment type="similarity">
    <text evidence="3">Belongs to the GPSM family.</text>
</comment>
<evidence type="ECO:0000256" key="8">
    <source>
        <dbReference type="ARBA" id="ARBA00022803"/>
    </source>
</evidence>
<dbReference type="OrthoDB" id="286233at2759"/>
<dbReference type="Pfam" id="PF13424">
    <property type="entry name" value="TPR_12"/>
    <property type="match status" value="2"/>
</dbReference>
<protein>
    <submittedName>
        <fullName evidence="12">(Atlantic silverside) hypothetical protein</fullName>
    </submittedName>
</protein>
<reference evidence="12" key="1">
    <citation type="submission" date="2021-05" db="EMBL/GenBank/DDBJ databases">
        <authorList>
            <person name="Tigano A."/>
        </authorList>
    </citation>
    <scope>NUCLEOTIDE SEQUENCE</scope>
</reference>
<name>A0A8S4AUY3_9TELE</name>
<feature type="compositionally biased region" description="Low complexity" evidence="11">
    <location>
        <begin position="679"/>
        <end position="692"/>
    </location>
</feature>
<feature type="region of interest" description="Disordered" evidence="11">
    <location>
        <begin position="541"/>
        <end position="597"/>
    </location>
</feature>
<comment type="subcellular location">
    <subcellularLocation>
        <location evidence="1">Cell membrane</location>
    </subcellularLocation>
    <subcellularLocation>
        <location evidence="2">Cytoplasm</location>
    </subcellularLocation>
</comment>
<keyword evidence="6" id="KW-0597">Phosphoprotein</keyword>
<dbReference type="FunFam" id="1.25.40.10:FF:000043">
    <property type="entry name" value="G-protein-signaling modulator 2 isoform X1"/>
    <property type="match status" value="1"/>
</dbReference>
<dbReference type="Pfam" id="PF13374">
    <property type="entry name" value="TPR_10"/>
    <property type="match status" value="1"/>
</dbReference>
<dbReference type="GO" id="GO:0001965">
    <property type="term" value="F:G-protein alpha-subunit binding"/>
    <property type="evidence" value="ECO:0007669"/>
    <property type="project" value="TreeGrafter"/>
</dbReference>
<dbReference type="InterPro" id="IPR019734">
    <property type="entry name" value="TPR_rpt"/>
</dbReference>
<dbReference type="AlphaFoldDB" id="A0A8S4AUY3"/>
<dbReference type="PANTHER" id="PTHR45954:SF3">
    <property type="entry name" value="G-PROTEIN-SIGNALING MODULATOR 2"/>
    <property type="match status" value="1"/>
</dbReference>
<accession>A0A8S4AUY3</accession>
<feature type="repeat" description="TPR" evidence="10">
    <location>
        <begin position="75"/>
        <end position="108"/>
    </location>
</feature>
<dbReference type="SUPFAM" id="SSF48452">
    <property type="entry name" value="TPR-like"/>
    <property type="match status" value="2"/>
</dbReference>
<evidence type="ECO:0000256" key="7">
    <source>
        <dbReference type="ARBA" id="ARBA00022737"/>
    </source>
</evidence>
<dbReference type="InterPro" id="IPR011990">
    <property type="entry name" value="TPR-like_helical_dom_sf"/>
</dbReference>
<evidence type="ECO:0000256" key="3">
    <source>
        <dbReference type="ARBA" id="ARBA00006600"/>
    </source>
</evidence>
<keyword evidence="7" id="KW-0677">Repeat</keyword>
<feature type="compositionally biased region" description="Polar residues" evidence="11">
    <location>
        <begin position="495"/>
        <end position="516"/>
    </location>
</feature>
<keyword evidence="4" id="KW-1003">Cell membrane</keyword>
<dbReference type="Gene3D" id="1.25.40.10">
    <property type="entry name" value="Tetratricopeptide repeat domain"/>
    <property type="match status" value="3"/>
</dbReference>
<evidence type="ECO:0000256" key="9">
    <source>
        <dbReference type="ARBA" id="ARBA00023136"/>
    </source>
</evidence>
<evidence type="ECO:0000256" key="5">
    <source>
        <dbReference type="ARBA" id="ARBA00022490"/>
    </source>
</evidence>
<dbReference type="PANTHER" id="PTHR45954">
    <property type="entry name" value="LD33695P"/>
    <property type="match status" value="1"/>
</dbReference>
<organism evidence="12 13">
    <name type="scientific">Menidia menidia</name>
    <name type="common">Atlantic silverside</name>
    <dbReference type="NCBI Taxonomy" id="238744"/>
    <lineage>
        <taxon>Eukaryota</taxon>
        <taxon>Metazoa</taxon>
        <taxon>Chordata</taxon>
        <taxon>Craniata</taxon>
        <taxon>Vertebrata</taxon>
        <taxon>Euteleostomi</taxon>
        <taxon>Actinopterygii</taxon>
        <taxon>Neopterygii</taxon>
        <taxon>Teleostei</taxon>
        <taxon>Neoteleostei</taxon>
        <taxon>Acanthomorphata</taxon>
        <taxon>Ovalentaria</taxon>
        <taxon>Atherinomorphae</taxon>
        <taxon>Atheriniformes</taxon>
        <taxon>Atherinopsidae</taxon>
        <taxon>Menidiinae</taxon>
        <taxon>Menidia</taxon>
    </lineage>
</organism>
<feature type="region of interest" description="Disordered" evidence="11">
    <location>
        <begin position="489"/>
        <end position="521"/>
    </location>
</feature>
<evidence type="ECO:0000256" key="10">
    <source>
        <dbReference type="PROSITE-ProRule" id="PRU00339"/>
    </source>
</evidence>
<dbReference type="PROSITE" id="PS50877">
    <property type="entry name" value="GOLOCO"/>
    <property type="match status" value="3"/>
</dbReference>
<evidence type="ECO:0000256" key="2">
    <source>
        <dbReference type="ARBA" id="ARBA00004496"/>
    </source>
</evidence>